<dbReference type="OrthoDB" id="6711752at2"/>
<evidence type="ECO:0000313" key="1">
    <source>
        <dbReference type="EMBL" id="TCJ30592.1"/>
    </source>
</evidence>
<evidence type="ECO:0008006" key="3">
    <source>
        <dbReference type="Google" id="ProtNLM"/>
    </source>
</evidence>
<evidence type="ECO:0000313" key="2">
    <source>
        <dbReference type="Proteomes" id="UP000295453"/>
    </source>
</evidence>
<comment type="caution">
    <text evidence="1">The sequence shown here is derived from an EMBL/GenBank/DDBJ whole genome shotgun (WGS) entry which is preliminary data.</text>
</comment>
<dbReference type="EMBL" id="SJZJ01000003">
    <property type="protein sequence ID" value="TCJ30592.1"/>
    <property type="molecule type" value="Genomic_DNA"/>
</dbReference>
<dbReference type="AlphaFoldDB" id="A0A4V6NBF5"/>
<sequence>MAMLEVPDVFTMLVPDGWTATRSDGTYELTRPGDDGAAHVSVYERDGRPLSDEEIDGVVAQFVARTGVSEMPAITVLNEGRSQRRAVTHFTAEADGQVLGWVVFAVIWPDHLLLCSCTAGPSSPMLAESERMFASIFKPKRRLFRRG</sequence>
<keyword evidence="2" id="KW-1185">Reference proteome</keyword>
<protein>
    <recommendedName>
        <fullName evidence="3">DUF1795 domain-containing protein</fullName>
    </recommendedName>
</protein>
<dbReference type="RefSeq" id="WP_131581717.1">
    <property type="nucleotide sequence ID" value="NZ_SJZJ01000003.1"/>
</dbReference>
<name>A0A4V6NBF5_9ACTN</name>
<dbReference type="Proteomes" id="UP000295453">
    <property type="component" value="Unassembled WGS sequence"/>
</dbReference>
<gene>
    <name evidence="1" type="ORF">EPD65_03230</name>
</gene>
<proteinExistence type="predicted"/>
<organism evidence="1 2">
    <name type="scientific">Nocardioides jejuensis</name>
    <dbReference type="NCBI Taxonomy" id="2502782"/>
    <lineage>
        <taxon>Bacteria</taxon>
        <taxon>Bacillati</taxon>
        <taxon>Actinomycetota</taxon>
        <taxon>Actinomycetes</taxon>
        <taxon>Propionibacteriales</taxon>
        <taxon>Nocardioidaceae</taxon>
        <taxon>Nocardioides</taxon>
    </lineage>
</organism>
<accession>A0A4V6NBF5</accession>
<reference evidence="1 2" key="1">
    <citation type="submission" date="2019-03" db="EMBL/GenBank/DDBJ databases">
        <authorList>
            <person name="Kim M.K.M."/>
        </authorList>
    </citation>
    <scope>NUCLEOTIDE SEQUENCE [LARGE SCALE GENOMIC DNA]</scope>
    <source>
        <strain evidence="1 2">18JY15-6</strain>
    </source>
</reference>